<dbReference type="Proteomes" id="UP000045706">
    <property type="component" value="Unassembled WGS sequence"/>
</dbReference>
<evidence type="ECO:0000313" key="2">
    <source>
        <dbReference type="EMBL" id="CRK48083.1"/>
    </source>
</evidence>
<evidence type="ECO:0000313" key="3">
    <source>
        <dbReference type="Proteomes" id="UP000045706"/>
    </source>
</evidence>
<accession>A0A0G4NNN4</accession>
<organism evidence="2 3">
    <name type="scientific">Verticillium longisporum</name>
    <name type="common">Verticillium dahliae var. longisporum</name>
    <dbReference type="NCBI Taxonomy" id="100787"/>
    <lineage>
        <taxon>Eukaryota</taxon>
        <taxon>Fungi</taxon>
        <taxon>Dikarya</taxon>
        <taxon>Ascomycota</taxon>
        <taxon>Pezizomycotina</taxon>
        <taxon>Sordariomycetes</taxon>
        <taxon>Hypocreomycetidae</taxon>
        <taxon>Glomerellales</taxon>
        <taxon>Plectosphaerellaceae</taxon>
        <taxon>Verticillium</taxon>
    </lineage>
</organism>
<feature type="region of interest" description="Disordered" evidence="1">
    <location>
        <begin position="28"/>
        <end position="64"/>
    </location>
</feature>
<dbReference type="AlphaFoldDB" id="A0A0G4NNN4"/>
<evidence type="ECO:0000256" key="1">
    <source>
        <dbReference type="SAM" id="MobiDB-lite"/>
    </source>
</evidence>
<gene>
    <name evidence="2" type="ORF">BN1723_001340</name>
</gene>
<reference evidence="3" key="1">
    <citation type="submission" date="2015-05" db="EMBL/GenBank/DDBJ databases">
        <authorList>
            <person name="Fogelqvist Johan"/>
        </authorList>
    </citation>
    <scope>NUCLEOTIDE SEQUENCE [LARGE SCALE GENOMIC DNA]</scope>
</reference>
<sequence>MSERQQVNKSEFRNKSLCLRGNVQDADSLVQDMGDSDQRAVRQPAKTAQKDHTQSVGEAQTRELGRRGLRLDLRDDRTRVAGCIARSQIAGRKSPRNLNRCPRPPRPPARHPSLWLRAGLIRLAAPCGRPHDKKPAAHRCDQGPDGVRVCRGLAVGCFGRGDGSDGGTGVVLVGPCCVFGGFRPWDLLGETGGRGHQG</sequence>
<dbReference type="EMBL" id="CVQI01037272">
    <property type="protein sequence ID" value="CRK48083.1"/>
    <property type="molecule type" value="Genomic_DNA"/>
</dbReference>
<proteinExistence type="predicted"/>
<name>A0A0G4NNN4_VERLO</name>
<protein>
    <submittedName>
        <fullName evidence="2">Uncharacterized protein</fullName>
    </submittedName>
</protein>